<gene>
    <name evidence="2" type="ORF">G3M48_005497</name>
</gene>
<dbReference type="Proteomes" id="UP001397290">
    <property type="component" value="Unassembled WGS sequence"/>
</dbReference>
<reference evidence="2 3" key="1">
    <citation type="submission" date="2020-02" db="EMBL/GenBank/DDBJ databases">
        <title>Comparative genomics of the hypocrealean fungal genus Beauvera.</title>
        <authorList>
            <person name="Showalter D.N."/>
            <person name="Bushley K.E."/>
            <person name="Rehner S.A."/>
        </authorList>
    </citation>
    <scope>NUCLEOTIDE SEQUENCE [LARGE SCALE GENOMIC DNA]</scope>
    <source>
        <strain evidence="2 3">ARSEF4384</strain>
    </source>
</reference>
<proteinExistence type="predicted"/>
<protein>
    <submittedName>
        <fullName evidence="2">Uncharacterized protein</fullName>
    </submittedName>
</protein>
<keyword evidence="3" id="KW-1185">Reference proteome</keyword>
<name>A0AAW0RS26_9HYPO</name>
<accession>A0AAW0RS26</accession>
<comment type="caution">
    <text evidence="2">The sequence shown here is derived from an EMBL/GenBank/DDBJ whole genome shotgun (WGS) entry which is preliminary data.</text>
</comment>
<evidence type="ECO:0000313" key="3">
    <source>
        <dbReference type="Proteomes" id="UP001397290"/>
    </source>
</evidence>
<evidence type="ECO:0000256" key="1">
    <source>
        <dbReference type="SAM" id="MobiDB-lite"/>
    </source>
</evidence>
<feature type="compositionally biased region" description="Basic and acidic residues" evidence="1">
    <location>
        <begin position="129"/>
        <end position="144"/>
    </location>
</feature>
<sequence length="144" mass="16211">MTCQALTARLRDPQQELKDGRVLMMHAAQHYACVFQFDISQEHLEDLESEVPTTFMDDIILFDTDIPTALLDELDDPRIVPQRRTRLVIHRTRMSIEPRKDFLARLVAALSSQADDNAADGEGWGGGEGRGDRADEEGSGRQET</sequence>
<evidence type="ECO:0000313" key="2">
    <source>
        <dbReference type="EMBL" id="KAK8144679.1"/>
    </source>
</evidence>
<dbReference type="EMBL" id="JAAHCF010000365">
    <property type="protein sequence ID" value="KAK8144679.1"/>
    <property type="molecule type" value="Genomic_DNA"/>
</dbReference>
<feature type="region of interest" description="Disordered" evidence="1">
    <location>
        <begin position="114"/>
        <end position="144"/>
    </location>
</feature>
<organism evidence="2 3">
    <name type="scientific">Beauveria asiatica</name>
    <dbReference type="NCBI Taxonomy" id="1069075"/>
    <lineage>
        <taxon>Eukaryota</taxon>
        <taxon>Fungi</taxon>
        <taxon>Dikarya</taxon>
        <taxon>Ascomycota</taxon>
        <taxon>Pezizomycotina</taxon>
        <taxon>Sordariomycetes</taxon>
        <taxon>Hypocreomycetidae</taxon>
        <taxon>Hypocreales</taxon>
        <taxon>Cordycipitaceae</taxon>
        <taxon>Beauveria</taxon>
    </lineage>
</organism>
<dbReference type="AlphaFoldDB" id="A0AAW0RS26"/>